<gene>
    <name evidence="2" type="ORF">BJX66DRAFT_84167</name>
</gene>
<dbReference type="PANTHER" id="PTHR37012:SF2">
    <property type="entry name" value="BZIP DOMAIN-CONTAINING PROTEIN-RELATED"/>
    <property type="match status" value="1"/>
</dbReference>
<evidence type="ECO:0000313" key="3">
    <source>
        <dbReference type="Proteomes" id="UP001610563"/>
    </source>
</evidence>
<keyword evidence="3" id="KW-1185">Reference proteome</keyword>
<dbReference type="Proteomes" id="UP001610563">
    <property type="component" value="Unassembled WGS sequence"/>
</dbReference>
<accession>A0ABR4FMV3</accession>
<feature type="compositionally biased region" description="Acidic residues" evidence="1">
    <location>
        <begin position="122"/>
        <end position="131"/>
    </location>
</feature>
<organism evidence="2 3">
    <name type="scientific">Aspergillus keveii</name>
    <dbReference type="NCBI Taxonomy" id="714993"/>
    <lineage>
        <taxon>Eukaryota</taxon>
        <taxon>Fungi</taxon>
        <taxon>Dikarya</taxon>
        <taxon>Ascomycota</taxon>
        <taxon>Pezizomycotina</taxon>
        <taxon>Eurotiomycetes</taxon>
        <taxon>Eurotiomycetidae</taxon>
        <taxon>Eurotiales</taxon>
        <taxon>Aspergillaceae</taxon>
        <taxon>Aspergillus</taxon>
        <taxon>Aspergillus subgen. Nidulantes</taxon>
    </lineage>
</organism>
<dbReference type="CDD" id="cd14688">
    <property type="entry name" value="bZIP_YAP"/>
    <property type="match status" value="1"/>
</dbReference>
<proteinExistence type="predicted"/>
<dbReference type="Gene3D" id="1.20.5.170">
    <property type="match status" value="1"/>
</dbReference>
<dbReference type="EMBL" id="JBFTWV010000173">
    <property type="protein sequence ID" value="KAL2784599.1"/>
    <property type="molecule type" value="Genomic_DNA"/>
</dbReference>
<protein>
    <recommendedName>
        <fullName evidence="4">BZIP transcription factor</fullName>
    </recommendedName>
</protein>
<dbReference type="Pfam" id="PF11905">
    <property type="entry name" value="DUF3425"/>
    <property type="match status" value="1"/>
</dbReference>
<sequence>MSDAEPPLPRNGSRVRRRPPRKVSTLTTQQVQHKRDLDRKAQRALRQRVKSRMQDLEDDLARAKSDCSVREQKMMEEIQMLREENRKLRSYLDSIGQFAINGAAAENGSVDDAATPEPTLPLDEDEPLLDTEDNHEPLTYDQPQPNPATLPARVPNQAQGDTIEGNQLSWLRDNLGDNDTPRGQLNASVPATYQHTNPSLAHINQINLPSPETDGSSNRVHTREYMQTPVQRDRHIDQLPQAVSESITAPAQSMLTPTWAPSLHPAFYPPSPSTGIASVLPKHTAATCPLDQILLDFIQSRRSMVAKGYSMDLILGSPHPSLQAILYPGPPTPEVHDTSRVLGEVLTTFSHVSLPEKLAFMFVMYRTMRWQISPTDATYEEMPRWLRPTATQITVPHAAWIDNIPWPRVRDLLIENPTKHPFAVFSEVYSRNVSINWPYGKMDCVSTQGDNVQLNSIFEKHIRNLNHWTVSKEFQDYLPDMTAAIYGKD</sequence>
<dbReference type="PANTHER" id="PTHR37012">
    <property type="entry name" value="B-ZIP TRANSCRIPTION FACTOR (EUROFUNG)-RELATED"/>
    <property type="match status" value="1"/>
</dbReference>
<evidence type="ECO:0000313" key="2">
    <source>
        <dbReference type="EMBL" id="KAL2784599.1"/>
    </source>
</evidence>
<reference evidence="2 3" key="1">
    <citation type="submission" date="2024-07" db="EMBL/GenBank/DDBJ databases">
        <title>Section-level genome sequencing and comparative genomics of Aspergillus sections Usti and Cavernicolus.</title>
        <authorList>
            <consortium name="Lawrence Berkeley National Laboratory"/>
            <person name="Nybo J.L."/>
            <person name="Vesth T.C."/>
            <person name="Theobald S."/>
            <person name="Frisvad J.C."/>
            <person name="Larsen T.O."/>
            <person name="Kjaerboelling I."/>
            <person name="Rothschild-Mancinelli K."/>
            <person name="Lyhne E.K."/>
            <person name="Kogle M.E."/>
            <person name="Barry K."/>
            <person name="Clum A."/>
            <person name="Na H."/>
            <person name="Ledsgaard L."/>
            <person name="Lin J."/>
            <person name="Lipzen A."/>
            <person name="Kuo A."/>
            <person name="Riley R."/>
            <person name="Mondo S."/>
            <person name="Labutti K."/>
            <person name="Haridas S."/>
            <person name="Pangalinan J."/>
            <person name="Salamov A.A."/>
            <person name="Simmons B.A."/>
            <person name="Magnuson J.K."/>
            <person name="Chen J."/>
            <person name="Drula E."/>
            <person name="Henrissat B."/>
            <person name="Wiebenga A."/>
            <person name="Lubbers R.J."/>
            <person name="Gomes A.C."/>
            <person name="Makela M.R."/>
            <person name="Stajich J."/>
            <person name="Grigoriev I.V."/>
            <person name="Mortensen U.H."/>
            <person name="De Vries R.P."/>
            <person name="Baker S.E."/>
            <person name="Andersen M.R."/>
        </authorList>
    </citation>
    <scope>NUCLEOTIDE SEQUENCE [LARGE SCALE GENOMIC DNA]</scope>
    <source>
        <strain evidence="2 3">CBS 209.92</strain>
    </source>
</reference>
<comment type="caution">
    <text evidence="2">The sequence shown here is derived from an EMBL/GenBank/DDBJ whole genome shotgun (WGS) entry which is preliminary data.</text>
</comment>
<evidence type="ECO:0000256" key="1">
    <source>
        <dbReference type="SAM" id="MobiDB-lite"/>
    </source>
</evidence>
<evidence type="ECO:0008006" key="4">
    <source>
        <dbReference type="Google" id="ProtNLM"/>
    </source>
</evidence>
<feature type="region of interest" description="Disordered" evidence="1">
    <location>
        <begin position="107"/>
        <end position="157"/>
    </location>
</feature>
<feature type="region of interest" description="Disordered" evidence="1">
    <location>
        <begin position="1"/>
        <end position="43"/>
    </location>
</feature>
<name>A0ABR4FMV3_9EURO</name>
<dbReference type="InterPro" id="IPR021833">
    <property type="entry name" value="DUF3425"/>
</dbReference>